<feature type="transmembrane region" description="Helical" evidence="8">
    <location>
        <begin position="21"/>
        <end position="45"/>
    </location>
</feature>
<dbReference type="SUPFAM" id="SSF103473">
    <property type="entry name" value="MFS general substrate transporter"/>
    <property type="match status" value="1"/>
</dbReference>
<evidence type="ECO:0000256" key="8">
    <source>
        <dbReference type="SAM" id="Phobius"/>
    </source>
</evidence>
<sequence>MAKGAATDQQAAWSDMAGGRWRMITLAALGGALEYFDFIIFGIFAQSMAAAFFPAGDRLALTLALAVFAIGYLARPIGGMISSHFGDRYGRKRVFVVTLALMSACTFGIGLLPTYASWGIAATLMLVLLRLGQGLCIGGELPGAITFVVESAGRRPGLACGMVFALVNAGVLLAAFVNLCLTAWLSPAAMLDHGWRIAFAIGGMLGLVSMIFRRSLEETSTFLRFRHAAVRQPVRDVLRTRWRAILLGCAVVAPTAGFNGLLFAHMPAYLGQVIAYDRQAVAGAMNLALLLMSFSLLTASWWADRIPARHLLMGSSVALLFGAPVTYVLLARGDANLMLVLPLFAIAAAGANGSFAYLIAGLFPPQLRFSGVALSLNISFTLLSGLGPLCANALIDATGWRAAPALILSTVALVGLGASIALAGRDLRGDAPPGA</sequence>
<feature type="transmembrane region" description="Helical" evidence="8">
    <location>
        <begin position="337"/>
        <end position="360"/>
    </location>
</feature>
<reference evidence="10 11" key="1">
    <citation type="submission" date="2024-05" db="EMBL/GenBank/DDBJ databases">
        <title>Sphingomonas sp. HF-S3 16S ribosomal RNA gene Genome sequencing and assembly.</title>
        <authorList>
            <person name="Lee H."/>
        </authorList>
    </citation>
    <scope>NUCLEOTIDE SEQUENCE [LARGE SCALE GENOMIC DNA]</scope>
    <source>
        <strain evidence="10 11">HF-S3</strain>
    </source>
</reference>
<feature type="transmembrane region" description="Helical" evidence="8">
    <location>
        <begin position="372"/>
        <end position="395"/>
    </location>
</feature>
<evidence type="ECO:0000256" key="2">
    <source>
        <dbReference type="ARBA" id="ARBA00022448"/>
    </source>
</evidence>
<organism evidence="10 11">
    <name type="scientific">Sphingomonas rustica</name>
    <dbReference type="NCBI Taxonomy" id="3103142"/>
    <lineage>
        <taxon>Bacteria</taxon>
        <taxon>Pseudomonadati</taxon>
        <taxon>Pseudomonadota</taxon>
        <taxon>Alphaproteobacteria</taxon>
        <taxon>Sphingomonadales</taxon>
        <taxon>Sphingomonadaceae</taxon>
        <taxon>Sphingomonas</taxon>
    </lineage>
</organism>
<dbReference type="InterPro" id="IPR020846">
    <property type="entry name" value="MFS_dom"/>
</dbReference>
<evidence type="ECO:0000256" key="5">
    <source>
        <dbReference type="ARBA" id="ARBA00022847"/>
    </source>
</evidence>
<evidence type="ECO:0000259" key="9">
    <source>
        <dbReference type="PROSITE" id="PS50850"/>
    </source>
</evidence>
<dbReference type="RefSeq" id="WP_346246372.1">
    <property type="nucleotide sequence ID" value="NZ_JBDIZK010000004.1"/>
</dbReference>
<dbReference type="PROSITE" id="PS50850">
    <property type="entry name" value="MFS"/>
    <property type="match status" value="1"/>
</dbReference>
<name>A0ABV0B758_9SPHN</name>
<dbReference type="Proteomes" id="UP001427805">
    <property type="component" value="Unassembled WGS sequence"/>
</dbReference>
<keyword evidence="11" id="KW-1185">Reference proteome</keyword>
<evidence type="ECO:0000256" key="7">
    <source>
        <dbReference type="ARBA" id="ARBA00023136"/>
    </source>
</evidence>
<dbReference type="EMBL" id="JBDIZK010000004">
    <property type="protein sequence ID" value="MEN3747383.1"/>
    <property type="molecule type" value="Genomic_DNA"/>
</dbReference>
<evidence type="ECO:0000313" key="10">
    <source>
        <dbReference type="EMBL" id="MEN3747383.1"/>
    </source>
</evidence>
<feature type="transmembrane region" description="Helical" evidence="8">
    <location>
        <begin position="197"/>
        <end position="216"/>
    </location>
</feature>
<evidence type="ECO:0000313" key="11">
    <source>
        <dbReference type="Proteomes" id="UP001427805"/>
    </source>
</evidence>
<feature type="transmembrane region" description="Helical" evidence="8">
    <location>
        <begin position="310"/>
        <end position="331"/>
    </location>
</feature>
<feature type="transmembrane region" description="Helical" evidence="8">
    <location>
        <begin position="158"/>
        <end position="185"/>
    </location>
</feature>
<keyword evidence="4 8" id="KW-0812">Transmembrane</keyword>
<comment type="caution">
    <text evidence="10">The sequence shown here is derived from an EMBL/GenBank/DDBJ whole genome shotgun (WGS) entry which is preliminary data.</text>
</comment>
<feature type="transmembrane region" description="Helical" evidence="8">
    <location>
        <begin position="51"/>
        <end position="73"/>
    </location>
</feature>
<feature type="transmembrane region" description="Helical" evidence="8">
    <location>
        <begin position="118"/>
        <end position="137"/>
    </location>
</feature>
<protein>
    <submittedName>
        <fullName evidence="10">MFS transporter</fullName>
    </submittedName>
</protein>
<dbReference type="Gene3D" id="1.20.1250.20">
    <property type="entry name" value="MFS general substrate transporter like domains"/>
    <property type="match status" value="1"/>
</dbReference>
<dbReference type="InterPro" id="IPR036259">
    <property type="entry name" value="MFS_trans_sf"/>
</dbReference>
<accession>A0ABV0B758</accession>
<keyword evidence="5" id="KW-0769">Symport</keyword>
<gene>
    <name evidence="10" type="ORF">TPR58_09395</name>
</gene>
<feature type="transmembrane region" description="Helical" evidence="8">
    <location>
        <begin position="401"/>
        <end position="423"/>
    </location>
</feature>
<feature type="transmembrane region" description="Helical" evidence="8">
    <location>
        <begin position="284"/>
        <end position="303"/>
    </location>
</feature>
<evidence type="ECO:0000256" key="1">
    <source>
        <dbReference type="ARBA" id="ARBA00004651"/>
    </source>
</evidence>
<keyword evidence="2" id="KW-0813">Transport</keyword>
<evidence type="ECO:0000256" key="3">
    <source>
        <dbReference type="ARBA" id="ARBA00022475"/>
    </source>
</evidence>
<dbReference type="InterPro" id="IPR011701">
    <property type="entry name" value="MFS"/>
</dbReference>
<comment type="subcellular location">
    <subcellularLocation>
        <location evidence="1">Cell membrane</location>
        <topology evidence="1">Multi-pass membrane protein</topology>
    </subcellularLocation>
</comment>
<feature type="transmembrane region" description="Helical" evidence="8">
    <location>
        <begin position="244"/>
        <end position="264"/>
    </location>
</feature>
<proteinExistence type="predicted"/>
<keyword evidence="7 8" id="KW-0472">Membrane</keyword>
<keyword evidence="6 8" id="KW-1133">Transmembrane helix</keyword>
<dbReference type="PANTHER" id="PTHR43528:SF7">
    <property type="entry name" value="MFS TRANSPORTER"/>
    <property type="match status" value="1"/>
</dbReference>
<keyword evidence="3" id="KW-1003">Cell membrane</keyword>
<evidence type="ECO:0000256" key="4">
    <source>
        <dbReference type="ARBA" id="ARBA00022692"/>
    </source>
</evidence>
<feature type="domain" description="Major facilitator superfamily (MFS) profile" evidence="9">
    <location>
        <begin position="23"/>
        <end position="427"/>
    </location>
</feature>
<dbReference type="InterPro" id="IPR051084">
    <property type="entry name" value="H+-coupled_symporters"/>
</dbReference>
<feature type="transmembrane region" description="Helical" evidence="8">
    <location>
        <begin position="94"/>
        <end position="112"/>
    </location>
</feature>
<dbReference type="PANTHER" id="PTHR43528">
    <property type="entry name" value="ALPHA-KETOGLUTARATE PERMEASE"/>
    <property type="match status" value="1"/>
</dbReference>
<evidence type="ECO:0000256" key="6">
    <source>
        <dbReference type="ARBA" id="ARBA00022989"/>
    </source>
</evidence>
<dbReference type="Pfam" id="PF07690">
    <property type="entry name" value="MFS_1"/>
    <property type="match status" value="1"/>
</dbReference>